<keyword evidence="4 11" id="KW-1003">Cell membrane</keyword>
<dbReference type="EMBL" id="FNHO01000003">
    <property type="protein sequence ID" value="SDM28084.1"/>
    <property type="molecule type" value="Genomic_DNA"/>
</dbReference>
<evidence type="ECO:0000256" key="6">
    <source>
        <dbReference type="ARBA" id="ARBA00022692"/>
    </source>
</evidence>
<dbReference type="InterPro" id="IPR004299">
    <property type="entry name" value="MBOAT_fam"/>
</dbReference>
<keyword evidence="10 11" id="KW-0012">Acyltransferase</keyword>
<accession>A0A8D3Y120</accession>
<dbReference type="PANTHER" id="PTHR13285">
    <property type="entry name" value="ACYLTRANSFERASE"/>
    <property type="match status" value="1"/>
</dbReference>
<feature type="transmembrane region" description="Helical" evidence="12">
    <location>
        <begin position="115"/>
        <end position="133"/>
    </location>
</feature>
<dbReference type="GeneID" id="77260251"/>
<feature type="transmembrane region" description="Helical" evidence="12">
    <location>
        <begin position="345"/>
        <end position="362"/>
    </location>
</feature>
<dbReference type="RefSeq" id="WP_043220254.1">
    <property type="nucleotide sequence ID" value="NZ_CP007511.1"/>
</dbReference>
<dbReference type="PIRSF" id="PIRSF500217">
    <property type="entry name" value="AlgI"/>
    <property type="match status" value="1"/>
</dbReference>
<keyword evidence="9 11" id="KW-0472">Membrane</keyword>
<proteinExistence type="inferred from homology"/>
<feature type="transmembrane region" description="Helical" evidence="12">
    <location>
        <begin position="31"/>
        <end position="47"/>
    </location>
</feature>
<dbReference type="EC" id="2.3.1.-" evidence="11"/>
<dbReference type="GO" id="GO:0016746">
    <property type="term" value="F:acyltransferase activity"/>
    <property type="evidence" value="ECO:0007669"/>
    <property type="project" value="UniProtKB-KW"/>
</dbReference>
<dbReference type="KEGG" id="pbm:CL52_10025"/>
<dbReference type="Proteomes" id="UP000031271">
    <property type="component" value="Chromosome"/>
</dbReference>
<evidence type="ECO:0000256" key="2">
    <source>
        <dbReference type="ARBA" id="ARBA00005182"/>
    </source>
</evidence>
<dbReference type="EMBL" id="CP007511">
    <property type="protein sequence ID" value="AJE15366.1"/>
    <property type="molecule type" value="Genomic_DNA"/>
</dbReference>
<dbReference type="InterPro" id="IPR051085">
    <property type="entry name" value="MB_O-acyltransferase"/>
</dbReference>
<evidence type="ECO:0000256" key="4">
    <source>
        <dbReference type="ARBA" id="ARBA00022475"/>
    </source>
</evidence>
<evidence type="ECO:0000256" key="12">
    <source>
        <dbReference type="SAM" id="Phobius"/>
    </source>
</evidence>
<evidence type="ECO:0000256" key="1">
    <source>
        <dbReference type="ARBA" id="ARBA00004429"/>
    </source>
</evidence>
<feature type="transmembrane region" description="Helical" evidence="12">
    <location>
        <begin position="383"/>
        <end position="402"/>
    </location>
</feature>
<evidence type="ECO:0000256" key="8">
    <source>
        <dbReference type="ARBA" id="ARBA00022989"/>
    </source>
</evidence>
<organism evidence="13 15">
    <name type="scientific">Stutzerimonas balearica DSM 6083</name>
    <dbReference type="NCBI Taxonomy" id="1123016"/>
    <lineage>
        <taxon>Bacteria</taxon>
        <taxon>Pseudomonadati</taxon>
        <taxon>Pseudomonadota</taxon>
        <taxon>Gammaproteobacteria</taxon>
        <taxon>Pseudomonadales</taxon>
        <taxon>Pseudomonadaceae</taxon>
        <taxon>Stutzerimonas</taxon>
    </lineage>
</organism>
<evidence type="ECO:0000256" key="7">
    <source>
        <dbReference type="ARBA" id="ARBA00022841"/>
    </source>
</evidence>
<dbReference type="InterPro" id="IPR028362">
    <property type="entry name" value="AlgI"/>
</dbReference>
<keyword evidence="8 12" id="KW-1133">Transmembrane helix</keyword>
<comment type="pathway">
    <text evidence="2 11">Glycan biosynthesis; alginate biosynthesis.</text>
</comment>
<feature type="transmembrane region" description="Helical" evidence="12">
    <location>
        <begin position="145"/>
        <end position="165"/>
    </location>
</feature>
<reference evidence="14 16" key="2">
    <citation type="submission" date="2016-10" db="EMBL/GenBank/DDBJ databases">
        <authorList>
            <person name="Varghese N."/>
            <person name="Submissions S."/>
        </authorList>
    </citation>
    <scope>NUCLEOTIDE SEQUENCE [LARGE SCALE GENOMIC DNA]</scope>
    <source>
        <strain evidence="14 16">DSM 6083</strain>
    </source>
</reference>
<feature type="transmembrane region" description="Helical" evidence="12">
    <location>
        <begin position="481"/>
        <end position="503"/>
    </location>
</feature>
<feature type="transmembrane region" description="Helical" evidence="12">
    <location>
        <begin position="53"/>
        <end position="70"/>
    </location>
</feature>
<dbReference type="UniPathway" id="UPA00286"/>
<sequence length="512" mass="57345">MLFNSAVFIGVFLPIVLLGFILLAGSGRQRAAAVWLVLASLVFYGWWNPLYVPLLGASLVFNYLLGGFLVRRPSRAVLVFGVAANVLLLGYFKYTGFLFGTLDSVFEFSWQIEDILLPLAISFFTFQQIAYLVDAHDGEVQEHDFVNYCLFITFFPQLIAGPITHHGEMLEQFNNRTTFRPRVDFIALGATVFLLGLFKKVAIADTLGQKATPIFEVAASGAIPSFYDAWTGALTYTLQIYFDFSGYSDMAIGLALLFGVRLPMNFNSPFKARNVIEYWSRWHMTLTRFLTAYIYNPIVLRVTRARMAAGKPQPRRGKMTLGTFLALVAYPTVFTMFVSGVWHGAGWQFVVFGLLHGFYLVVAHGWRAYKVRQGWKVDSDNPLHQVVAVLLTFGCVVVAMVFFRSADVPAALAVLSGMLGLSPETTRMDRSDFAMIGALLLFVWSMPNVEQWMGHFRTALNFRAEGHWLERLVPAAWWRPAPAIGVAVGVLGFFGLAIAFSVAPTEFLYFQF</sequence>
<keyword evidence="5 11" id="KW-0808">Transferase</keyword>
<dbReference type="GO" id="GO:0042121">
    <property type="term" value="P:alginic acid biosynthetic process"/>
    <property type="evidence" value="ECO:0007669"/>
    <property type="project" value="UniProtKB-UniRule"/>
</dbReference>
<evidence type="ECO:0000256" key="3">
    <source>
        <dbReference type="ARBA" id="ARBA00010323"/>
    </source>
</evidence>
<dbReference type="InterPro" id="IPR024194">
    <property type="entry name" value="Ac/AlaTfrase_AlgI/DltB"/>
</dbReference>
<keyword evidence="16" id="KW-1185">Reference proteome</keyword>
<feature type="transmembrane region" description="Helical" evidence="12">
    <location>
        <begin position="244"/>
        <end position="262"/>
    </location>
</feature>
<dbReference type="Proteomes" id="UP000182276">
    <property type="component" value="Unassembled WGS sequence"/>
</dbReference>
<dbReference type="GO" id="GO:0005886">
    <property type="term" value="C:plasma membrane"/>
    <property type="evidence" value="ECO:0007669"/>
    <property type="project" value="UniProtKB-SubCell"/>
</dbReference>
<dbReference type="Pfam" id="PF03062">
    <property type="entry name" value="MBOAT"/>
    <property type="match status" value="1"/>
</dbReference>
<feature type="transmembrane region" description="Helical" evidence="12">
    <location>
        <begin position="77"/>
        <end position="95"/>
    </location>
</feature>
<evidence type="ECO:0000256" key="5">
    <source>
        <dbReference type="ARBA" id="ARBA00022679"/>
    </source>
</evidence>
<keyword evidence="11" id="KW-0997">Cell inner membrane</keyword>
<feature type="transmembrane region" description="Helical" evidence="12">
    <location>
        <begin position="321"/>
        <end position="339"/>
    </location>
</feature>
<comment type="similarity">
    <text evidence="3 11">Belongs to the membrane-bound acyltransferase family.</text>
</comment>
<dbReference type="PANTHER" id="PTHR13285:SF23">
    <property type="entry name" value="TEICHOIC ACID D-ALANYLTRANSFERASE"/>
    <property type="match status" value="1"/>
</dbReference>
<evidence type="ECO:0000256" key="10">
    <source>
        <dbReference type="ARBA" id="ARBA00023315"/>
    </source>
</evidence>
<feature type="transmembrane region" description="Helical" evidence="12">
    <location>
        <begin position="282"/>
        <end position="300"/>
    </location>
</feature>
<keyword evidence="7 11" id="KW-0016">Alginate biosynthesis</keyword>
<protein>
    <recommendedName>
        <fullName evidence="11">Probable alginate O-acetylase</fullName>
        <ecNumber evidence="11">2.3.1.-</ecNumber>
    </recommendedName>
</protein>
<evidence type="ECO:0000313" key="16">
    <source>
        <dbReference type="Proteomes" id="UP000182276"/>
    </source>
</evidence>
<gene>
    <name evidence="13" type="ORF">CL52_10025</name>
    <name evidence="14" type="ORF">SAMN05660875_103434</name>
</gene>
<evidence type="ECO:0000313" key="13">
    <source>
        <dbReference type="EMBL" id="AJE15366.1"/>
    </source>
</evidence>
<evidence type="ECO:0000313" key="15">
    <source>
        <dbReference type="Proteomes" id="UP000031271"/>
    </source>
</evidence>
<reference evidence="13 15" key="3">
    <citation type="journal article" name="Genome Announc.">
        <title>Complete Genome Sequence of Pseudomonas balearica DSM 6083T.</title>
        <authorList>
            <person name="Bennasar-Figueras A."/>
            <person name="Salva-Serra F."/>
            <person name="Jaen-Luchoro D."/>
            <person name="Segui C."/>
            <person name="Aliaga F."/>
            <person name="Busquets A."/>
            <person name="Gomila M."/>
            <person name="Moore E.R."/>
            <person name="Lalucat J."/>
        </authorList>
    </citation>
    <scope>NUCLEOTIDE SEQUENCE [LARGE SCALE GENOMIC DNA]</scope>
    <source>
        <strain evidence="15">DSM 6083</strain>
        <strain evidence="13">DSM6083</strain>
    </source>
</reference>
<keyword evidence="6 11" id="KW-0812">Transmembrane</keyword>
<evidence type="ECO:0000256" key="9">
    <source>
        <dbReference type="ARBA" id="ARBA00023136"/>
    </source>
</evidence>
<name>A0A8D3Y120_9GAMM</name>
<feature type="transmembrane region" description="Helical" evidence="12">
    <location>
        <begin position="6"/>
        <end position="24"/>
    </location>
</feature>
<reference evidence="15" key="1">
    <citation type="submission" date="2014-03" db="EMBL/GenBank/DDBJ databases">
        <title>Complete genome of Pseudomonas balearica DSM 6083T, a sewage water isolate from an enrichment with 2-methylnaphthalene.</title>
        <authorList>
            <person name="Salva-Serra F."/>
            <person name="Jaen-Luchoro D."/>
            <person name="Busquets A."/>
            <person name="Pena A."/>
            <person name="Gomila M."/>
            <person name="Bosch R."/>
            <person name="Nogales B."/>
            <person name="Garcia-Valdes E."/>
            <person name="Lalucat J."/>
            <person name="Bennasar A."/>
        </authorList>
    </citation>
    <scope>NUCLEOTIDE SEQUENCE [LARGE SCALE GENOMIC DNA]</scope>
    <source>
        <strain evidence="15">DSM 6083</strain>
    </source>
</reference>
<evidence type="ECO:0000256" key="11">
    <source>
        <dbReference type="PIRNR" id="PIRNR016636"/>
    </source>
</evidence>
<dbReference type="PIRSF" id="PIRSF016636">
    <property type="entry name" value="AlgI_DltB"/>
    <property type="match status" value="1"/>
</dbReference>
<evidence type="ECO:0000313" key="14">
    <source>
        <dbReference type="EMBL" id="SDM28084.1"/>
    </source>
</evidence>
<feature type="transmembrane region" description="Helical" evidence="12">
    <location>
        <begin position="185"/>
        <end position="202"/>
    </location>
</feature>
<dbReference type="AlphaFoldDB" id="A0A8D3Y120"/>
<comment type="subcellular location">
    <subcellularLocation>
        <location evidence="1">Cell inner membrane</location>
        <topology evidence="1">Multi-pass membrane protein</topology>
    </subcellularLocation>
</comment>